<accession>A0A3K3G5B1</accession>
<reference evidence="1 2" key="1">
    <citation type="submission" date="2018-10" db="EMBL/GenBank/DDBJ databases">
        <authorList>
            <consortium name="NARMS: The National Antimicrobial Resistance Monitoring System"/>
        </authorList>
    </citation>
    <scope>NUCLEOTIDE SEQUENCE [LARGE SCALE GENOMIC DNA]</scope>
    <source>
        <strain evidence="1 2">CVM N17EC0060</strain>
    </source>
</reference>
<comment type="caution">
    <text evidence="1">The sequence shown here is derived from an EMBL/GenBank/DDBJ whole genome shotgun (WGS) entry which is preliminary data.</text>
</comment>
<proteinExistence type="predicted"/>
<evidence type="ECO:0000313" key="2">
    <source>
        <dbReference type="Proteomes" id="UP000272336"/>
    </source>
</evidence>
<keyword evidence="1" id="KW-0238">DNA-binding</keyword>
<dbReference type="AlphaFoldDB" id="A0A3K3G5B1"/>
<protein>
    <submittedName>
        <fullName evidence="1">Single-stranded DNA-binding protein</fullName>
    </submittedName>
</protein>
<dbReference type="GO" id="GO:0003677">
    <property type="term" value="F:DNA binding"/>
    <property type="evidence" value="ECO:0007669"/>
    <property type="project" value="UniProtKB-KW"/>
</dbReference>
<dbReference type="Proteomes" id="UP000272336">
    <property type="component" value="Unassembled WGS sequence"/>
</dbReference>
<evidence type="ECO:0000313" key="1">
    <source>
        <dbReference type="EMBL" id="MGE17028.1"/>
    </source>
</evidence>
<dbReference type="EMBL" id="RNLZ01000102">
    <property type="protein sequence ID" value="MGE17028.1"/>
    <property type="molecule type" value="Genomic_DNA"/>
</dbReference>
<name>A0A3K3G5B1_ECOLX</name>
<organism evidence="1 2">
    <name type="scientific">Escherichia coli</name>
    <dbReference type="NCBI Taxonomy" id="562"/>
    <lineage>
        <taxon>Bacteria</taxon>
        <taxon>Pseudomonadati</taxon>
        <taxon>Pseudomonadota</taxon>
        <taxon>Gammaproteobacteria</taxon>
        <taxon>Enterobacterales</taxon>
        <taxon>Enterobacteriaceae</taxon>
        <taxon>Escherichia</taxon>
    </lineage>
</organism>
<feature type="non-terminal residue" evidence="1">
    <location>
        <position position="26"/>
    </location>
</feature>
<sequence>MMGAENINRRRHIMAVRGINKVILVG</sequence>
<gene>
    <name evidence="1" type="ORF">D9D43_26430</name>
</gene>